<comment type="caution">
    <text evidence="1">The sequence shown here is derived from an EMBL/GenBank/DDBJ whole genome shotgun (WGS) entry which is preliminary data.</text>
</comment>
<organism evidence="1 2">
    <name type="scientific">Pararobbsia silviterrae</name>
    <dbReference type="NCBI Taxonomy" id="1792498"/>
    <lineage>
        <taxon>Bacteria</taxon>
        <taxon>Pseudomonadati</taxon>
        <taxon>Pseudomonadota</taxon>
        <taxon>Betaproteobacteria</taxon>
        <taxon>Burkholderiales</taxon>
        <taxon>Burkholderiaceae</taxon>
        <taxon>Pararobbsia</taxon>
    </lineage>
</organism>
<dbReference type="RefSeq" id="WP_121085822.1">
    <property type="nucleotide sequence ID" value="NZ_RBZU01000003.1"/>
</dbReference>
<gene>
    <name evidence="1" type="ORF">D7S86_09780</name>
</gene>
<reference evidence="1 2" key="1">
    <citation type="submission" date="2018-10" db="EMBL/GenBank/DDBJ databases">
        <title>Robbsia sp. DHC34, isolated from soil.</title>
        <authorList>
            <person name="Gao Z.-H."/>
            <person name="Qiu L.-H."/>
        </authorList>
    </citation>
    <scope>NUCLEOTIDE SEQUENCE [LARGE SCALE GENOMIC DNA]</scope>
    <source>
        <strain evidence="1 2">DHC34</strain>
    </source>
</reference>
<accession>A0A494Y1J4</accession>
<sequence>MTHDFATLVDTLKSVGVTEQELIELRRAMNDDASHVERHRTIGPKVAGWIGTLIHRASTESWEVSPEAASELLTTEIGGYYGLNKTQAG</sequence>
<evidence type="ECO:0000313" key="2">
    <source>
        <dbReference type="Proteomes" id="UP000270342"/>
    </source>
</evidence>
<keyword evidence="2" id="KW-1185">Reference proteome</keyword>
<protein>
    <submittedName>
        <fullName evidence="1">Uncharacterized protein</fullName>
    </submittedName>
</protein>
<name>A0A494Y1J4_9BURK</name>
<dbReference type="Proteomes" id="UP000270342">
    <property type="component" value="Unassembled WGS sequence"/>
</dbReference>
<proteinExistence type="predicted"/>
<evidence type="ECO:0000313" key="1">
    <source>
        <dbReference type="EMBL" id="RKP56634.1"/>
    </source>
</evidence>
<dbReference type="AlphaFoldDB" id="A0A494Y1J4"/>
<dbReference type="EMBL" id="RBZU01000003">
    <property type="protein sequence ID" value="RKP56634.1"/>
    <property type="molecule type" value="Genomic_DNA"/>
</dbReference>